<accession>A0A0D9VZL4</accession>
<dbReference type="Proteomes" id="UP000032180">
    <property type="component" value="Chromosome 3"/>
</dbReference>
<feature type="region of interest" description="Disordered" evidence="1">
    <location>
        <begin position="26"/>
        <end position="87"/>
    </location>
</feature>
<reference evidence="2 3" key="1">
    <citation type="submission" date="2012-08" db="EMBL/GenBank/DDBJ databases">
        <title>Oryza genome evolution.</title>
        <authorList>
            <person name="Wing R.A."/>
        </authorList>
    </citation>
    <scope>NUCLEOTIDE SEQUENCE</scope>
</reference>
<reference evidence="2" key="3">
    <citation type="submission" date="2015-04" db="UniProtKB">
        <authorList>
            <consortium name="EnsemblPlants"/>
        </authorList>
    </citation>
    <scope>IDENTIFICATION</scope>
</reference>
<proteinExistence type="predicted"/>
<reference evidence="3" key="2">
    <citation type="submission" date="2013-12" db="EMBL/GenBank/DDBJ databases">
        <authorList>
            <person name="Yu Y."/>
            <person name="Lee S."/>
            <person name="de Baynast K."/>
            <person name="Wissotski M."/>
            <person name="Liu L."/>
            <person name="Talag J."/>
            <person name="Goicoechea J."/>
            <person name="Angelova A."/>
            <person name="Jetty R."/>
            <person name="Kudrna D."/>
            <person name="Golser W."/>
            <person name="Rivera L."/>
            <person name="Zhang J."/>
            <person name="Wing R."/>
        </authorList>
    </citation>
    <scope>NUCLEOTIDE SEQUENCE</scope>
</reference>
<keyword evidence="3" id="KW-1185">Reference proteome</keyword>
<dbReference type="AlphaFoldDB" id="A0A0D9VZL4"/>
<organism evidence="2 3">
    <name type="scientific">Leersia perrieri</name>
    <dbReference type="NCBI Taxonomy" id="77586"/>
    <lineage>
        <taxon>Eukaryota</taxon>
        <taxon>Viridiplantae</taxon>
        <taxon>Streptophyta</taxon>
        <taxon>Embryophyta</taxon>
        <taxon>Tracheophyta</taxon>
        <taxon>Spermatophyta</taxon>
        <taxon>Magnoliopsida</taxon>
        <taxon>Liliopsida</taxon>
        <taxon>Poales</taxon>
        <taxon>Poaceae</taxon>
        <taxon>BOP clade</taxon>
        <taxon>Oryzoideae</taxon>
        <taxon>Oryzeae</taxon>
        <taxon>Oryzinae</taxon>
        <taxon>Leersia</taxon>
    </lineage>
</organism>
<protein>
    <submittedName>
        <fullName evidence="2">Uncharacterized protein</fullName>
    </submittedName>
</protein>
<evidence type="ECO:0000256" key="1">
    <source>
        <dbReference type="SAM" id="MobiDB-lite"/>
    </source>
</evidence>
<sequence length="87" mass="9537">MASAAGLQRPPRLRLDLAIQSPWDARPLTVALPPSKPCTTPTKKSATEPPRCADQTSDRQHATHPRTSIRVPARHPRAASTPDRRSQ</sequence>
<dbReference type="Gramene" id="LPERR03G30210.1">
    <property type="protein sequence ID" value="LPERR03G30210.1"/>
    <property type="gene ID" value="LPERR03G30210"/>
</dbReference>
<evidence type="ECO:0000313" key="2">
    <source>
        <dbReference type="EnsemblPlants" id="LPERR03G30210.1"/>
    </source>
</evidence>
<dbReference type="EnsemblPlants" id="LPERR03G30210.1">
    <property type="protein sequence ID" value="LPERR03G30210.1"/>
    <property type="gene ID" value="LPERR03G30210"/>
</dbReference>
<dbReference type="HOGENOM" id="CLU_2486619_0_0_1"/>
<evidence type="ECO:0000313" key="3">
    <source>
        <dbReference type="Proteomes" id="UP000032180"/>
    </source>
</evidence>
<name>A0A0D9VZL4_9ORYZ</name>